<dbReference type="EMBL" id="KZ678148">
    <property type="protein sequence ID" value="PSN60660.1"/>
    <property type="molecule type" value="Genomic_DNA"/>
</dbReference>
<gene>
    <name evidence="2" type="ORF">BS50DRAFT_593748</name>
</gene>
<dbReference type="AlphaFoldDB" id="A0A2T2N5K3"/>
<sequence>MGNHGVNVLPRKILGSTKRRQPYPSHMNLGRNTTPQSDLCIDLCIRDPYLTTYPSGRMDMGQGVLPVPREFEEMYRNETSNIYVFSGGDHSFEIRDKLDLEFKHAPLNNPMLELDVEAKNELSQHMTMVYMMGFFNDDTDFAFYYRGLKNIQAFMGGTFTSAAYRGPCFATPVVVHTGKDILQGTGLEVSQFNKVNRTETKGARWRYLYETARIVWEKLAFDEEKKKLIDALEDRGEAAQRDDEEEEEEERRWREDEQRKVEARKREATDGADGPQRMLMEQRHRLELELLIRKHANEVMDMVKRHEREKVEEGETAKKGQEGRRDTVLDALVKRVVRDKERLDGREGVLDDVESVATPKLESPKSPPDWRLSPPATPRPGFRSLPRAEAGYQEQDGQGAPNAGESKENMDDYERLDGDDPDMEEAPDEA</sequence>
<evidence type="ECO:0000313" key="2">
    <source>
        <dbReference type="EMBL" id="PSN60660.1"/>
    </source>
</evidence>
<feature type="region of interest" description="Disordered" evidence="1">
    <location>
        <begin position="235"/>
        <end position="279"/>
    </location>
</feature>
<protein>
    <submittedName>
        <fullName evidence="2">Uncharacterized protein</fullName>
    </submittedName>
</protein>
<feature type="compositionally biased region" description="Basic and acidic residues" evidence="1">
    <location>
        <begin position="305"/>
        <end position="349"/>
    </location>
</feature>
<evidence type="ECO:0000256" key="1">
    <source>
        <dbReference type="SAM" id="MobiDB-lite"/>
    </source>
</evidence>
<keyword evidence="3" id="KW-1185">Reference proteome</keyword>
<organism evidence="2 3">
    <name type="scientific">Corynespora cassiicola Philippines</name>
    <dbReference type="NCBI Taxonomy" id="1448308"/>
    <lineage>
        <taxon>Eukaryota</taxon>
        <taxon>Fungi</taxon>
        <taxon>Dikarya</taxon>
        <taxon>Ascomycota</taxon>
        <taxon>Pezizomycotina</taxon>
        <taxon>Dothideomycetes</taxon>
        <taxon>Pleosporomycetidae</taxon>
        <taxon>Pleosporales</taxon>
        <taxon>Corynesporascaceae</taxon>
        <taxon>Corynespora</taxon>
    </lineage>
</organism>
<dbReference type="Proteomes" id="UP000240883">
    <property type="component" value="Unassembled WGS sequence"/>
</dbReference>
<feature type="region of interest" description="Disordered" evidence="1">
    <location>
        <begin position="305"/>
        <end position="430"/>
    </location>
</feature>
<dbReference type="OrthoDB" id="3790566at2759"/>
<name>A0A2T2N5K3_CORCC</name>
<proteinExistence type="predicted"/>
<feature type="compositionally biased region" description="Basic and acidic residues" evidence="1">
    <location>
        <begin position="405"/>
        <end position="418"/>
    </location>
</feature>
<evidence type="ECO:0000313" key="3">
    <source>
        <dbReference type="Proteomes" id="UP000240883"/>
    </source>
</evidence>
<feature type="compositionally biased region" description="Acidic residues" evidence="1">
    <location>
        <begin position="419"/>
        <end position="430"/>
    </location>
</feature>
<reference evidence="2 3" key="1">
    <citation type="journal article" date="2018" name="Front. Microbiol.">
        <title>Genome-Wide Analysis of Corynespora cassiicola Leaf Fall Disease Putative Effectors.</title>
        <authorList>
            <person name="Lopez D."/>
            <person name="Ribeiro S."/>
            <person name="Label P."/>
            <person name="Fumanal B."/>
            <person name="Venisse J.S."/>
            <person name="Kohler A."/>
            <person name="de Oliveira R.R."/>
            <person name="Labutti K."/>
            <person name="Lipzen A."/>
            <person name="Lail K."/>
            <person name="Bauer D."/>
            <person name="Ohm R.A."/>
            <person name="Barry K.W."/>
            <person name="Spatafora J."/>
            <person name="Grigoriev I.V."/>
            <person name="Martin F.M."/>
            <person name="Pujade-Renaud V."/>
        </authorList>
    </citation>
    <scope>NUCLEOTIDE SEQUENCE [LARGE SCALE GENOMIC DNA]</scope>
    <source>
        <strain evidence="2 3">Philippines</strain>
    </source>
</reference>
<accession>A0A2T2N5K3</accession>
<feature type="region of interest" description="Disordered" evidence="1">
    <location>
        <begin position="1"/>
        <end position="31"/>
    </location>
</feature>
<feature type="compositionally biased region" description="Basic and acidic residues" evidence="1">
    <location>
        <begin position="250"/>
        <end position="269"/>
    </location>
</feature>